<name>A0A133S1V0_9FIRM</name>
<dbReference type="Pfam" id="PF10670">
    <property type="entry name" value="DUF4198"/>
    <property type="match status" value="1"/>
</dbReference>
<keyword evidence="1" id="KW-0732">Signal</keyword>
<evidence type="ECO:0000313" key="2">
    <source>
        <dbReference type="EMBL" id="KXA62337.1"/>
    </source>
</evidence>
<gene>
    <name evidence="2" type="ORF">HMPREF3233_01655</name>
</gene>
<evidence type="ECO:0000313" key="3">
    <source>
        <dbReference type="Proteomes" id="UP000070226"/>
    </source>
</evidence>
<dbReference type="EMBL" id="LRQT01000095">
    <property type="protein sequence ID" value="KXA62337.1"/>
    <property type="molecule type" value="Genomic_DNA"/>
</dbReference>
<proteinExistence type="predicted"/>
<reference evidence="2 3" key="1">
    <citation type="submission" date="2016-01" db="EMBL/GenBank/DDBJ databases">
        <authorList>
            <person name="Oliw E.H."/>
        </authorList>
    </citation>
    <scope>NUCLEOTIDE SEQUENCE [LARGE SCALE GENOMIC DNA]</scope>
    <source>
        <strain evidence="2 3">CMW7756B</strain>
    </source>
</reference>
<dbReference type="PATRIC" id="fig|39777.7.peg.1621"/>
<feature type="signal peptide" evidence="1">
    <location>
        <begin position="1"/>
        <end position="29"/>
    </location>
</feature>
<dbReference type="AlphaFoldDB" id="A0A133S1V0"/>
<evidence type="ECO:0000256" key="1">
    <source>
        <dbReference type="SAM" id="SignalP"/>
    </source>
</evidence>
<dbReference type="STRING" id="39777.B7L28_06695"/>
<dbReference type="Proteomes" id="UP000070226">
    <property type="component" value="Unassembled WGS sequence"/>
</dbReference>
<sequence length="244" mass="26544">MEVFMNKKLLASLFAVGLAAGFVCSSVDAHGVFFANRTDEKVLVLGEGPVDNAYSADMVKNITGYDVQGKQIPVQVVKHEKNIAIVPPADLGVTVTNFDYGYWTKTKDGKMIHKPITEVPGAVKSTHAIKYDIHYWNAQAKPFVDKNAFIQIIPSVNPLTLRKGDTYEIQVLKDGKPYANAPLIKDLVNDLTGEAKADENGKATVAVTADGLNVVGVEVAFPTQNKGEQNKYFSALSFLISPEE</sequence>
<feature type="chain" id="PRO_5038551460" description="DUF4198 domain-containing protein" evidence="1">
    <location>
        <begin position="30"/>
        <end position="244"/>
    </location>
</feature>
<evidence type="ECO:0008006" key="4">
    <source>
        <dbReference type="Google" id="ProtNLM"/>
    </source>
</evidence>
<protein>
    <recommendedName>
        <fullName evidence="4">DUF4198 domain-containing protein</fullName>
    </recommendedName>
</protein>
<organism evidence="2">
    <name type="scientific">Veillonella atypica</name>
    <dbReference type="NCBI Taxonomy" id="39777"/>
    <lineage>
        <taxon>Bacteria</taxon>
        <taxon>Bacillati</taxon>
        <taxon>Bacillota</taxon>
        <taxon>Negativicutes</taxon>
        <taxon>Veillonellales</taxon>
        <taxon>Veillonellaceae</taxon>
        <taxon>Veillonella</taxon>
    </lineage>
</organism>
<comment type="caution">
    <text evidence="2">The sequence shown here is derived from an EMBL/GenBank/DDBJ whole genome shotgun (WGS) entry which is preliminary data.</text>
</comment>
<dbReference type="InterPro" id="IPR019613">
    <property type="entry name" value="DUF4198"/>
</dbReference>
<accession>A0A133S1V0</accession>